<dbReference type="Pfam" id="PF12796">
    <property type="entry name" value="Ank_2"/>
    <property type="match status" value="1"/>
</dbReference>
<dbReference type="Gene3D" id="3.30.200.20">
    <property type="entry name" value="Phosphorylase Kinase, domain 1"/>
    <property type="match status" value="1"/>
</dbReference>
<evidence type="ECO:0000256" key="6">
    <source>
        <dbReference type="SAM" id="MobiDB-lite"/>
    </source>
</evidence>
<feature type="repeat" description="ANK" evidence="5">
    <location>
        <begin position="80"/>
        <end position="112"/>
    </location>
</feature>
<feature type="compositionally biased region" description="Basic residues" evidence="6">
    <location>
        <begin position="1152"/>
        <end position="1167"/>
    </location>
</feature>
<dbReference type="EMBL" id="CASHTH010000344">
    <property type="protein sequence ID" value="CAI7998298.1"/>
    <property type="molecule type" value="Genomic_DNA"/>
</dbReference>
<feature type="compositionally biased region" description="Polar residues" evidence="6">
    <location>
        <begin position="1137"/>
        <end position="1150"/>
    </location>
</feature>
<dbReference type="SMART" id="SM00369">
    <property type="entry name" value="LRR_TYP"/>
    <property type="match status" value="5"/>
</dbReference>
<protein>
    <submittedName>
        <fullName evidence="8">Leucine-rich repeat serine/threonine-protein kinase 1</fullName>
    </submittedName>
</protein>
<feature type="compositionally biased region" description="Low complexity" evidence="6">
    <location>
        <begin position="967"/>
        <end position="993"/>
    </location>
</feature>
<feature type="region of interest" description="Disordered" evidence="6">
    <location>
        <begin position="1119"/>
        <end position="1168"/>
    </location>
</feature>
<dbReference type="InterPro" id="IPR001245">
    <property type="entry name" value="Ser-Thr/Tyr_kinase_cat_dom"/>
</dbReference>
<evidence type="ECO:0000256" key="1">
    <source>
        <dbReference type="ARBA" id="ARBA00022614"/>
    </source>
</evidence>
<dbReference type="InterPro" id="IPR036770">
    <property type="entry name" value="Ankyrin_rpt-contain_sf"/>
</dbReference>
<dbReference type="SUPFAM" id="SSF50998">
    <property type="entry name" value="Quinoprotein alcohol dehydrogenase-like"/>
    <property type="match status" value="1"/>
</dbReference>
<dbReference type="Proteomes" id="UP001174909">
    <property type="component" value="Unassembled WGS sequence"/>
</dbReference>
<dbReference type="Pfam" id="PF07714">
    <property type="entry name" value="PK_Tyr_Ser-Thr"/>
    <property type="match status" value="1"/>
</dbReference>
<keyword evidence="5" id="KW-0040">ANK repeat</keyword>
<dbReference type="Pfam" id="PF13855">
    <property type="entry name" value="LRR_8"/>
    <property type="match status" value="1"/>
</dbReference>
<dbReference type="Gene3D" id="1.10.510.10">
    <property type="entry name" value="Transferase(Phosphotransferase) domain 1"/>
    <property type="match status" value="1"/>
</dbReference>
<dbReference type="SUPFAM" id="SSF52058">
    <property type="entry name" value="L domain-like"/>
    <property type="match status" value="1"/>
</dbReference>
<dbReference type="InterPro" id="IPR002110">
    <property type="entry name" value="Ankyrin_rpt"/>
</dbReference>
<dbReference type="GO" id="GO:0005524">
    <property type="term" value="F:ATP binding"/>
    <property type="evidence" value="ECO:0007669"/>
    <property type="project" value="UniProtKB-KW"/>
</dbReference>
<evidence type="ECO:0000313" key="8">
    <source>
        <dbReference type="EMBL" id="CAI7998298.1"/>
    </source>
</evidence>
<evidence type="ECO:0000256" key="5">
    <source>
        <dbReference type="PROSITE-ProRule" id="PRU00023"/>
    </source>
</evidence>
<evidence type="ECO:0000259" key="7">
    <source>
        <dbReference type="PROSITE" id="PS50011"/>
    </source>
</evidence>
<dbReference type="Gene3D" id="3.80.10.10">
    <property type="entry name" value="Ribonuclease Inhibitor"/>
    <property type="match status" value="1"/>
</dbReference>
<dbReference type="InterPro" id="IPR032171">
    <property type="entry name" value="COR-A"/>
</dbReference>
<keyword evidence="8" id="KW-0808">Transferase</keyword>
<comment type="caution">
    <text evidence="8">The sequence shown here is derived from an EMBL/GenBank/DDBJ whole genome shotgun (WGS) entry which is preliminary data.</text>
</comment>
<sequence length="1951" mass="219966">MAAYHTPVPVTITELTRFCREGLYSELRYAIYYEKDVSAQLNTRTQRGNTLLHEAAEHDYPDIVQLLLLHGCPPNVRSKGGLTPLHVAAAKGHMGCVRALLENGADVTLRDDLGQSAFMKAERSKKKDAVQRLLTSREIVALAAKGDVQKLEKRLNASHHRHFEVRDLEEALLTAIRNGNDDVIPLLIVSGARRLDCALYLAIQLERVKSIAMLLLCKATITGDCQSIRSLLSEPPDSENTPWYMKDVYTNMADMHNTKLMSYPIAVSIMEKNYEATKELLLKTDLDMRRKQVEWSKLKLTLLHPSWMYSIAPWVVSLKLVNNHLRKLPEELFKSSQLRRLDLSQNLLESVQASLLGMPNLEYLNLSHNHLKELPETENWSPQLLSLDLTRNCLHTLPNSIQHSSLEILILKENQFTSVPRCLCRIRTLTSLDLSHMPISSLPKEMENLEKLVNLNVTNANIKDLPVLPGKVRGFFKARARSSKPCNYVKVVILCQSDVAKSVMYSRLRGAGSSTSIPDIGIFQWSYRPLLKRLKLHFNTWVLGSSTDYSPIFPCFFSPCALYLIIWDMTRTGEMREQIKLYVDLLARYVPAANILVMVILPEPFEAWADANFENLTKRLSQFFSKPIYRTLQYHGIGMMSVTNAVRDTAQVDVKQKIYEIASTMVVNGQLVTGRHVPENYFNLISIIDKEQQVFRNRGKPGVLEENALWNLFERALPHDSPDRMELPVIVDFLQEAGLLLHYPDPNHRLDQYYFVRPEWLFATMFRVLHHALQHSERVTVSYTELCSLADLKWSQQMSKALIRLMVRYAIVLPIKTEQQLLIPHLLPHCTPPSSQLLVGSLRRQFAPKTKALPADLWYRVICRILASLHRVTEMKTPKRKSGPLSSKKSSESVGEQDDPPERPVETDEETDEQAELKHKNIHFKRGPSAPSLSIESDGEVVSTAGAEPKPREDTASATTTPELAITTPQSPTTTPESGTNTPEEGGITGTTPEPERRTPLTSPDIEIESSLDQGATVLTGSGMEVCPLPDEMETCVLIPPESLMDRTQPGPTDVRVTHPLSEARSRDDKQVSLKLGPREAVAAPDPTMSLPVLGSHTQALDIPRKQGDNIVGTSLSPSTLLIENNGPELPRGRIKPTQTFSADSTQQPSRMRVKRVKSMPPKHRGSHSMELALVDRGVKVWNTGLIYDKKDITFSVFPCSCEMSSVEERGIEICATKNTKGRIVMARLCKLIQNLLQERYPDLFSVDVPLHKHELTQLAICPICIEKKQRNPTNFLVETCVHTLKENENQHCRYHPETVPLRDLVPDYLIVDFPSSYNLSADSFEFNQSRPLHRSISASLYNGKIRGQEVAVKMNSYSDGRTITGPLSYVRQEMEMLFHLKHPNIVRTFGFCLSPPCVLLEKAPMGNLQQKLMDTEQRVSRAIRFHIGCQVASALEYLHRKEIIYRTLKASSILVWSLDFADEVNIKLTNFERAEFRTPSGLIGKPNFAAYHAPEMLRYSFTEEYTEKVDIYSFGMLLYELVTRWHPFGPAHNADQVPVFQRPKMMSAITSGYSTMTKLMQECWNEDQTERPTALFLTRTLSHPATTCHIATSALRDCISVRGCCYVPSVHQIWVYGEYNRPKQVVDLSSEASEGTQVFIVNAQTLSVQGSLELKESANSIHTIDSKVWIGMTESCVHAYDATTFTFTDRVYVNDSVTSIIDNETFVFIAQANGLLTYYPKLKFPKESRKMIVGSHPIMSMILVGESIWLACGNEIVVVATDDDNVTLAKRWPACESDQIYTLVYSKDLSTVWSLVRLGSTITSWDSNTGSIKQTTDYSQELKIVCCDLVLDPSYVRMSSMECVLDTLWVGLSCGAIVILLAADTPRVLSAFKAHKNTTKCLMEIPQTEVEMKNCAMILSGGYGEVSFISSATTESNGVVMSWEALSAKHFKCIASRYQKYYTNVLPQDQ</sequence>
<dbReference type="InterPro" id="IPR001611">
    <property type="entry name" value="Leu-rich_rpt"/>
</dbReference>
<organism evidence="8 9">
    <name type="scientific">Geodia barretti</name>
    <name type="common">Barrett's horny sponge</name>
    <dbReference type="NCBI Taxonomy" id="519541"/>
    <lineage>
        <taxon>Eukaryota</taxon>
        <taxon>Metazoa</taxon>
        <taxon>Porifera</taxon>
        <taxon>Demospongiae</taxon>
        <taxon>Heteroscleromorpha</taxon>
        <taxon>Tetractinellida</taxon>
        <taxon>Astrophorina</taxon>
        <taxon>Geodiidae</taxon>
        <taxon>Geodia</taxon>
    </lineage>
</organism>
<dbReference type="GO" id="GO:0004672">
    <property type="term" value="F:protein kinase activity"/>
    <property type="evidence" value="ECO:0007669"/>
    <property type="project" value="InterPro"/>
</dbReference>
<dbReference type="InterPro" id="IPR000719">
    <property type="entry name" value="Prot_kinase_dom"/>
</dbReference>
<dbReference type="SUPFAM" id="SSF48403">
    <property type="entry name" value="Ankyrin repeat"/>
    <property type="match status" value="1"/>
</dbReference>
<dbReference type="SMART" id="SM00364">
    <property type="entry name" value="LRR_BAC"/>
    <property type="match status" value="5"/>
</dbReference>
<feature type="repeat" description="ANK" evidence="5">
    <location>
        <begin position="47"/>
        <end position="79"/>
    </location>
</feature>
<dbReference type="Pfam" id="PF16095">
    <property type="entry name" value="COR-A"/>
    <property type="match status" value="1"/>
</dbReference>
<dbReference type="InterPro" id="IPR015943">
    <property type="entry name" value="WD40/YVTN_repeat-like_dom_sf"/>
</dbReference>
<feature type="region of interest" description="Disordered" evidence="6">
    <location>
        <begin position="874"/>
        <end position="1002"/>
    </location>
</feature>
<dbReference type="PROSITE" id="PS50297">
    <property type="entry name" value="ANK_REP_REGION"/>
    <property type="match status" value="2"/>
</dbReference>
<keyword evidence="9" id="KW-1185">Reference proteome</keyword>
<evidence type="ECO:0000256" key="3">
    <source>
        <dbReference type="ARBA" id="ARBA00022741"/>
    </source>
</evidence>
<keyword evidence="3" id="KW-0547">Nucleotide-binding</keyword>
<dbReference type="PANTHER" id="PTHR48056:SF81">
    <property type="entry name" value="RECEPTOR PROTEIN-TYROSINE KINASE CEPR1"/>
    <property type="match status" value="1"/>
</dbReference>
<evidence type="ECO:0000256" key="2">
    <source>
        <dbReference type="ARBA" id="ARBA00022737"/>
    </source>
</evidence>
<dbReference type="GO" id="GO:0005525">
    <property type="term" value="F:GTP binding"/>
    <property type="evidence" value="ECO:0007669"/>
    <property type="project" value="UniProtKB-KW"/>
</dbReference>
<dbReference type="PROSITE" id="PS51450">
    <property type="entry name" value="LRR"/>
    <property type="match status" value="1"/>
</dbReference>
<name>A0AA35QZL3_GEOBA</name>
<dbReference type="Gene3D" id="2.130.10.10">
    <property type="entry name" value="YVTN repeat-like/Quinoprotein amine dehydrogenase"/>
    <property type="match status" value="1"/>
</dbReference>
<keyword evidence="8" id="KW-0418">Kinase</keyword>
<evidence type="ECO:0000313" key="9">
    <source>
        <dbReference type="Proteomes" id="UP001174909"/>
    </source>
</evidence>
<dbReference type="Gene3D" id="1.25.40.20">
    <property type="entry name" value="Ankyrin repeat-containing domain"/>
    <property type="match status" value="1"/>
</dbReference>
<dbReference type="InterPro" id="IPR011009">
    <property type="entry name" value="Kinase-like_dom_sf"/>
</dbReference>
<dbReference type="PROSITE" id="PS50011">
    <property type="entry name" value="PROTEIN_KINASE_DOM"/>
    <property type="match status" value="1"/>
</dbReference>
<dbReference type="SUPFAM" id="SSF56112">
    <property type="entry name" value="Protein kinase-like (PK-like)"/>
    <property type="match status" value="1"/>
</dbReference>
<dbReference type="SMART" id="SM00248">
    <property type="entry name" value="ANK"/>
    <property type="match status" value="4"/>
</dbReference>
<dbReference type="InterPro" id="IPR032675">
    <property type="entry name" value="LRR_dom_sf"/>
</dbReference>
<dbReference type="InterPro" id="IPR011047">
    <property type="entry name" value="Quinoprotein_ADH-like_sf"/>
</dbReference>
<keyword evidence="4" id="KW-0067">ATP-binding</keyword>
<proteinExistence type="predicted"/>
<dbReference type="InterPro" id="IPR003591">
    <property type="entry name" value="Leu-rich_rpt_typical-subtyp"/>
</dbReference>
<keyword evidence="2" id="KW-0677">Repeat</keyword>
<feature type="domain" description="Protein kinase" evidence="7">
    <location>
        <begin position="1327"/>
        <end position="1587"/>
    </location>
</feature>
<dbReference type="PROSITE" id="PS50088">
    <property type="entry name" value="ANK_REPEAT"/>
    <property type="match status" value="2"/>
</dbReference>
<dbReference type="InterPro" id="IPR050647">
    <property type="entry name" value="Plant_LRR-RLKs"/>
</dbReference>
<evidence type="ECO:0000256" key="4">
    <source>
        <dbReference type="ARBA" id="ARBA00022840"/>
    </source>
</evidence>
<dbReference type="Pfam" id="PF19056">
    <property type="entry name" value="WD40_2"/>
    <property type="match status" value="1"/>
</dbReference>
<reference evidence="8" key="1">
    <citation type="submission" date="2023-03" db="EMBL/GenBank/DDBJ databases">
        <authorList>
            <person name="Steffen K."/>
            <person name="Cardenas P."/>
        </authorList>
    </citation>
    <scope>NUCLEOTIDE SEQUENCE</scope>
</reference>
<keyword evidence="1" id="KW-0433">Leucine-rich repeat</keyword>
<gene>
    <name evidence="8" type="ORF">GBAR_LOCUS2395</name>
</gene>
<dbReference type="PANTHER" id="PTHR48056">
    <property type="entry name" value="LRR RECEPTOR-LIKE SERINE/THREONINE-PROTEIN KINASE-RELATED"/>
    <property type="match status" value="1"/>
</dbReference>
<accession>A0AA35QZL3</accession>